<feature type="domain" description="F-box" evidence="1">
    <location>
        <begin position="1"/>
        <end position="49"/>
    </location>
</feature>
<dbReference type="EMBL" id="CAJOBQ010000814">
    <property type="protein sequence ID" value="CAF4421102.1"/>
    <property type="molecule type" value="Genomic_DNA"/>
</dbReference>
<name>A0A820QFY7_9BILA</name>
<sequence>MENVPVELLEKILLHFNSTLPELLSISVVSRQWHSLISDELFLNKWAQRRFARHPAIQLTMEEEHERWKDGQEHRVHVLPFPCPISSSLFTVVKAESKYRSNSIPAIQGDYSLAFWIYNFYGSGKLEFQVNSKSTDQVLRFEYDKYHRSAHIYFGGISYTAKELPYNSSRKRPWCHFVVNVRQGGQVSLWCSRLKCELETDNCSMQLFAPKQEGDFVENAPTQQAVQMVNGMLAWIVDSNQISVNHVKKLLELLIKFCGIQVDTKTVEEWLTQITGTGGGLGGLKSKFLPPSMQVGVSFKEYILIQHNPYELEYFIAYKMHNQHDWCAQDGQTSAHCQMYYVTKN</sequence>
<dbReference type="InterPro" id="IPR036047">
    <property type="entry name" value="F-box-like_dom_sf"/>
</dbReference>
<proteinExistence type="predicted"/>
<dbReference type="SMART" id="SM00256">
    <property type="entry name" value="FBOX"/>
    <property type="match status" value="1"/>
</dbReference>
<evidence type="ECO:0000259" key="1">
    <source>
        <dbReference type="PROSITE" id="PS50181"/>
    </source>
</evidence>
<evidence type="ECO:0000313" key="3">
    <source>
        <dbReference type="Proteomes" id="UP000663862"/>
    </source>
</evidence>
<dbReference type="Pfam" id="PF12937">
    <property type="entry name" value="F-box-like"/>
    <property type="match status" value="1"/>
</dbReference>
<dbReference type="Gene3D" id="1.20.1280.50">
    <property type="match status" value="1"/>
</dbReference>
<dbReference type="AlphaFoldDB" id="A0A820QFY7"/>
<dbReference type="PROSITE" id="PS50181">
    <property type="entry name" value="FBOX"/>
    <property type="match status" value="1"/>
</dbReference>
<dbReference type="Proteomes" id="UP000663862">
    <property type="component" value="Unassembled WGS sequence"/>
</dbReference>
<comment type="caution">
    <text evidence="2">The sequence shown here is derived from an EMBL/GenBank/DDBJ whole genome shotgun (WGS) entry which is preliminary data.</text>
</comment>
<dbReference type="SUPFAM" id="SSF81383">
    <property type="entry name" value="F-box domain"/>
    <property type="match status" value="1"/>
</dbReference>
<reference evidence="2" key="1">
    <citation type="submission" date="2021-02" db="EMBL/GenBank/DDBJ databases">
        <authorList>
            <person name="Nowell W R."/>
        </authorList>
    </citation>
    <scope>NUCLEOTIDE SEQUENCE</scope>
</reference>
<gene>
    <name evidence="2" type="ORF">TSG867_LOCUS14530</name>
</gene>
<accession>A0A820QFY7</accession>
<organism evidence="2 3">
    <name type="scientific">Rotaria socialis</name>
    <dbReference type="NCBI Taxonomy" id="392032"/>
    <lineage>
        <taxon>Eukaryota</taxon>
        <taxon>Metazoa</taxon>
        <taxon>Spiralia</taxon>
        <taxon>Gnathifera</taxon>
        <taxon>Rotifera</taxon>
        <taxon>Eurotatoria</taxon>
        <taxon>Bdelloidea</taxon>
        <taxon>Philodinida</taxon>
        <taxon>Philodinidae</taxon>
        <taxon>Rotaria</taxon>
    </lineage>
</organism>
<protein>
    <recommendedName>
        <fullName evidence="1">F-box domain-containing protein</fullName>
    </recommendedName>
</protein>
<evidence type="ECO:0000313" key="2">
    <source>
        <dbReference type="EMBL" id="CAF4421102.1"/>
    </source>
</evidence>
<dbReference type="InterPro" id="IPR001810">
    <property type="entry name" value="F-box_dom"/>
</dbReference>